<dbReference type="GO" id="GO:0097720">
    <property type="term" value="P:calcineurin-mediated signaling"/>
    <property type="evidence" value="ECO:0007669"/>
    <property type="project" value="InterPro"/>
</dbReference>
<dbReference type="SUPFAM" id="SSF56300">
    <property type="entry name" value="Metallo-dependent phosphatases"/>
    <property type="match status" value="1"/>
</dbReference>
<feature type="non-terminal residue" evidence="1">
    <location>
        <position position="1"/>
    </location>
</feature>
<feature type="non-terminal residue" evidence="1">
    <location>
        <position position="189"/>
    </location>
</feature>
<protein>
    <submittedName>
        <fullName evidence="1">Uncharacterized protein</fullName>
    </submittedName>
</protein>
<evidence type="ECO:0000313" key="2">
    <source>
        <dbReference type="Proteomes" id="UP000076532"/>
    </source>
</evidence>
<keyword evidence="2" id="KW-1185">Reference proteome</keyword>
<dbReference type="Proteomes" id="UP000076532">
    <property type="component" value="Unassembled WGS sequence"/>
</dbReference>
<dbReference type="GO" id="GO:0033192">
    <property type="term" value="F:calmodulin-dependent protein phosphatase activity"/>
    <property type="evidence" value="ECO:0007669"/>
    <property type="project" value="InterPro"/>
</dbReference>
<evidence type="ECO:0000313" key="1">
    <source>
        <dbReference type="EMBL" id="KZP01983.1"/>
    </source>
</evidence>
<dbReference type="Gene3D" id="3.60.21.10">
    <property type="match status" value="1"/>
</dbReference>
<accession>A0A167SJL4</accession>
<dbReference type="InterPro" id="IPR043360">
    <property type="entry name" value="PP2B"/>
</dbReference>
<gene>
    <name evidence="1" type="ORF">FIBSPDRAFT_906270</name>
</gene>
<reference evidence="1 2" key="1">
    <citation type="journal article" date="2016" name="Mol. Biol. Evol.">
        <title>Comparative Genomics of Early-Diverging Mushroom-Forming Fungi Provides Insights into the Origins of Lignocellulose Decay Capabilities.</title>
        <authorList>
            <person name="Nagy L.G."/>
            <person name="Riley R."/>
            <person name="Tritt A."/>
            <person name="Adam C."/>
            <person name="Daum C."/>
            <person name="Floudas D."/>
            <person name="Sun H."/>
            <person name="Yadav J.S."/>
            <person name="Pangilinan J."/>
            <person name="Larsson K.H."/>
            <person name="Matsuura K."/>
            <person name="Barry K."/>
            <person name="Labutti K."/>
            <person name="Kuo R."/>
            <person name="Ohm R.A."/>
            <person name="Bhattacharya S.S."/>
            <person name="Shirouzu T."/>
            <person name="Yoshinaga Y."/>
            <person name="Martin F.M."/>
            <person name="Grigoriev I.V."/>
            <person name="Hibbett D.S."/>
        </authorList>
    </citation>
    <scope>NUCLEOTIDE SEQUENCE [LARGE SCALE GENOMIC DNA]</scope>
    <source>
        <strain evidence="1 2">CBS 109695</strain>
    </source>
</reference>
<dbReference type="PANTHER" id="PTHR45673">
    <property type="entry name" value="SERINE/THREONINE-PROTEIN PHOSPHATASE 2B CATALYTIC SUBUNIT 1-RELATED"/>
    <property type="match status" value="1"/>
</dbReference>
<name>A0A167SJL4_9AGAM</name>
<dbReference type="AlphaFoldDB" id="A0A167SJL4"/>
<sequence>ILDQATQVLSAEPNLVYVANAVTKWAARSTTTRISSSGTTSIQDVLALRHEPSAHGSGLKPGTLFEHNNTRGCPYFFTYEATCKFLERNELLGIIRGHAAQHAGHLHHAPKNSYLKVPVSHHNLLRAFPGRLTPHLAMIVVEMLLAVLSVCTEEELENSSSGARIGTDLALSPNEIAARRQQIKNKILA</sequence>
<proteinExistence type="predicted"/>
<dbReference type="OrthoDB" id="5593063at2759"/>
<dbReference type="EMBL" id="KV419251">
    <property type="protein sequence ID" value="KZP01983.1"/>
    <property type="molecule type" value="Genomic_DNA"/>
</dbReference>
<dbReference type="STRING" id="436010.A0A167SJL4"/>
<dbReference type="InterPro" id="IPR029052">
    <property type="entry name" value="Metallo-depent_PP-like"/>
</dbReference>
<organism evidence="1 2">
    <name type="scientific">Athelia psychrophila</name>
    <dbReference type="NCBI Taxonomy" id="1759441"/>
    <lineage>
        <taxon>Eukaryota</taxon>
        <taxon>Fungi</taxon>
        <taxon>Dikarya</taxon>
        <taxon>Basidiomycota</taxon>
        <taxon>Agaricomycotina</taxon>
        <taxon>Agaricomycetes</taxon>
        <taxon>Agaricomycetidae</taxon>
        <taxon>Atheliales</taxon>
        <taxon>Atheliaceae</taxon>
        <taxon>Athelia</taxon>
    </lineage>
</organism>